<keyword evidence="2" id="KW-1185">Reference proteome</keyword>
<dbReference type="RefSeq" id="WP_323575373.1">
    <property type="nucleotide sequence ID" value="NZ_JAYGJQ010000001.1"/>
</dbReference>
<comment type="caution">
    <text evidence="1">The sequence shown here is derived from an EMBL/GenBank/DDBJ whole genome shotgun (WGS) entry which is preliminary data.</text>
</comment>
<evidence type="ECO:0000313" key="1">
    <source>
        <dbReference type="EMBL" id="MEA9355743.1"/>
    </source>
</evidence>
<name>A0ABU5VRS2_9BACT</name>
<dbReference type="Proteomes" id="UP001302274">
    <property type="component" value="Unassembled WGS sequence"/>
</dbReference>
<dbReference type="EMBL" id="JAYGJQ010000001">
    <property type="protein sequence ID" value="MEA9355743.1"/>
    <property type="molecule type" value="Genomic_DNA"/>
</dbReference>
<dbReference type="Pfam" id="PF12276">
    <property type="entry name" value="DUF3617"/>
    <property type="match status" value="1"/>
</dbReference>
<dbReference type="InterPro" id="IPR022061">
    <property type="entry name" value="DUF3617"/>
</dbReference>
<protein>
    <submittedName>
        <fullName evidence="1">DUF3617 domain-containing protein</fullName>
    </submittedName>
</protein>
<gene>
    <name evidence="1" type="ORF">SHI21_06010</name>
</gene>
<accession>A0ABU5VRS2</accession>
<reference evidence="1 2" key="1">
    <citation type="submission" date="2023-11" db="EMBL/GenBank/DDBJ databases">
        <title>A Novel Polar Bacteriovorax (B. antarcticus) Isolated from the Biocrust in Antarctica.</title>
        <authorList>
            <person name="Mun W."/>
            <person name="Choi S.Y."/>
            <person name="Mitchell R.J."/>
        </authorList>
    </citation>
    <scope>NUCLEOTIDE SEQUENCE [LARGE SCALE GENOMIC DNA]</scope>
    <source>
        <strain evidence="1 2">PP10</strain>
    </source>
</reference>
<organism evidence="1 2">
    <name type="scientific">Bacteriovorax antarcticus</name>
    <dbReference type="NCBI Taxonomy" id="3088717"/>
    <lineage>
        <taxon>Bacteria</taxon>
        <taxon>Pseudomonadati</taxon>
        <taxon>Bdellovibrionota</taxon>
        <taxon>Bacteriovoracia</taxon>
        <taxon>Bacteriovoracales</taxon>
        <taxon>Bacteriovoracaceae</taxon>
        <taxon>Bacteriovorax</taxon>
    </lineage>
</organism>
<proteinExistence type="predicted"/>
<sequence length="184" mass="20276">MKLSTILSIIIPLAFGVSAFAAPSGMRPGLWEHSFTIKSESGKIEQAMADLKTKMAKMSPDQRKMMEEVMAKQGLGINQQVNSVKVCISKEQAENLEIPQGQNQNCTQEVVNRTAKTIKMKFDCKGLTETSGEGEFTLTSPTAYTGKSVIHTTVKQKTDRMDMNQKGKWLSANCGEIKPITTKK</sequence>
<evidence type="ECO:0000313" key="2">
    <source>
        <dbReference type="Proteomes" id="UP001302274"/>
    </source>
</evidence>